<proteinExistence type="predicted"/>
<reference evidence="3 4" key="1">
    <citation type="submission" date="2019-04" db="EMBL/GenBank/DDBJ databases">
        <authorList>
            <person name="Alioto T."/>
            <person name="Alioto T."/>
        </authorList>
    </citation>
    <scope>NUCLEOTIDE SEQUENCE [LARGE SCALE GENOMIC DNA]</scope>
</reference>
<gene>
    <name evidence="2" type="ORF">GHT09_011053</name>
    <name evidence="3" type="ORF">MONAX_5E015715</name>
</gene>
<keyword evidence="4" id="KW-1185">Reference proteome</keyword>
<keyword evidence="1" id="KW-0732">Signal</keyword>
<name>A0A5E4C735_MARMO</name>
<protein>
    <submittedName>
        <fullName evidence="3">Uncharacterized protein</fullName>
    </submittedName>
</protein>
<evidence type="ECO:0000313" key="4">
    <source>
        <dbReference type="Proteomes" id="UP000335636"/>
    </source>
</evidence>
<sequence>MHPFWLRGLCSGCFPIPWARAAEPPGPLIAELPPTPACSFPLGFCCSRFLHSAVVSCTLPADAEAGKLVPGWGPALPGPSGPAAQKLCPAQGSWGPPLWLGPSLALALILVSTRCESGLSPALPPVCPCPAPAAHFCVHRWVYVKGPLPLHRFSCVRESSPLSKAQVPPILSQATVSQGTFACWLDLEPSPWES</sequence>
<evidence type="ECO:0000313" key="2">
    <source>
        <dbReference type="EMBL" id="KAF7477879.1"/>
    </source>
</evidence>
<dbReference type="Proteomes" id="UP000335636">
    <property type="component" value="Unassembled WGS sequence"/>
</dbReference>
<accession>A0A5E4C735</accession>
<dbReference type="AlphaFoldDB" id="A0A5E4C735"/>
<organism evidence="3 4">
    <name type="scientific">Marmota monax</name>
    <name type="common">Woodchuck</name>
    <dbReference type="NCBI Taxonomy" id="9995"/>
    <lineage>
        <taxon>Eukaryota</taxon>
        <taxon>Metazoa</taxon>
        <taxon>Chordata</taxon>
        <taxon>Craniata</taxon>
        <taxon>Vertebrata</taxon>
        <taxon>Euteleostomi</taxon>
        <taxon>Mammalia</taxon>
        <taxon>Eutheria</taxon>
        <taxon>Euarchontoglires</taxon>
        <taxon>Glires</taxon>
        <taxon>Rodentia</taxon>
        <taxon>Sciuromorpha</taxon>
        <taxon>Sciuridae</taxon>
        <taxon>Xerinae</taxon>
        <taxon>Marmotini</taxon>
        <taxon>Marmota</taxon>
    </lineage>
</organism>
<evidence type="ECO:0000313" key="3">
    <source>
        <dbReference type="EMBL" id="VTJ77525.1"/>
    </source>
</evidence>
<dbReference type="EMBL" id="CABDUW010000979">
    <property type="protein sequence ID" value="VTJ77525.1"/>
    <property type="molecule type" value="Genomic_DNA"/>
</dbReference>
<dbReference type="EMBL" id="WJEC01001786">
    <property type="protein sequence ID" value="KAF7477879.1"/>
    <property type="molecule type" value="Genomic_DNA"/>
</dbReference>
<feature type="signal peptide" evidence="1">
    <location>
        <begin position="1"/>
        <end position="21"/>
    </location>
</feature>
<evidence type="ECO:0000256" key="1">
    <source>
        <dbReference type="SAM" id="SignalP"/>
    </source>
</evidence>
<dbReference type="Proteomes" id="UP000662637">
    <property type="component" value="Unassembled WGS sequence"/>
</dbReference>
<reference evidence="2" key="2">
    <citation type="submission" date="2020-08" db="EMBL/GenBank/DDBJ databases">
        <authorList>
            <person name="Shumante A."/>
            <person name="Zimin A.V."/>
            <person name="Puiu D."/>
            <person name="Salzberg S.L."/>
        </authorList>
    </citation>
    <scope>NUCLEOTIDE SEQUENCE</scope>
    <source>
        <strain evidence="2">WC2-LM</strain>
        <tissue evidence="2">Liver</tissue>
    </source>
</reference>
<feature type="chain" id="PRO_5036367772" evidence="1">
    <location>
        <begin position="22"/>
        <end position="194"/>
    </location>
</feature>